<organism evidence="3 4">
    <name type="scientific">Capsella rubella</name>
    <dbReference type="NCBI Taxonomy" id="81985"/>
    <lineage>
        <taxon>Eukaryota</taxon>
        <taxon>Viridiplantae</taxon>
        <taxon>Streptophyta</taxon>
        <taxon>Embryophyta</taxon>
        <taxon>Tracheophyta</taxon>
        <taxon>Spermatophyta</taxon>
        <taxon>Magnoliopsida</taxon>
        <taxon>eudicotyledons</taxon>
        <taxon>Gunneridae</taxon>
        <taxon>Pentapetalae</taxon>
        <taxon>rosids</taxon>
        <taxon>malvids</taxon>
        <taxon>Brassicales</taxon>
        <taxon>Brassicaceae</taxon>
        <taxon>Camelineae</taxon>
        <taxon>Capsella</taxon>
    </lineage>
</organism>
<evidence type="ECO:0000313" key="3">
    <source>
        <dbReference type="EMBL" id="EOA37388.1"/>
    </source>
</evidence>
<evidence type="ECO:0008006" key="5">
    <source>
        <dbReference type="Google" id="ProtNLM"/>
    </source>
</evidence>
<keyword evidence="2" id="KW-0732">Signal</keyword>
<evidence type="ECO:0000313" key="4">
    <source>
        <dbReference type="Proteomes" id="UP000029121"/>
    </source>
</evidence>
<evidence type="ECO:0000256" key="1">
    <source>
        <dbReference type="SAM" id="MobiDB-lite"/>
    </source>
</evidence>
<reference evidence="4" key="1">
    <citation type="journal article" date="2013" name="Nat. Genet.">
        <title>The Capsella rubella genome and the genomic consequences of rapid mating system evolution.</title>
        <authorList>
            <person name="Slotte T."/>
            <person name="Hazzouri K.M."/>
            <person name="Agren J.A."/>
            <person name="Koenig D."/>
            <person name="Maumus F."/>
            <person name="Guo Y.L."/>
            <person name="Steige K."/>
            <person name="Platts A.E."/>
            <person name="Escobar J.S."/>
            <person name="Newman L.K."/>
            <person name="Wang W."/>
            <person name="Mandakova T."/>
            <person name="Vello E."/>
            <person name="Smith L.M."/>
            <person name="Henz S.R."/>
            <person name="Steffen J."/>
            <person name="Takuno S."/>
            <person name="Brandvain Y."/>
            <person name="Coop G."/>
            <person name="Andolfatto P."/>
            <person name="Hu T.T."/>
            <person name="Blanchette M."/>
            <person name="Clark R.M."/>
            <person name="Quesneville H."/>
            <person name="Nordborg M."/>
            <person name="Gaut B.S."/>
            <person name="Lysak M.A."/>
            <person name="Jenkins J."/>
            <person name="Grimwood J."/>
            <person name="Chapman J."/>
            <person name="Prochnik S."/>
            <person name="Shu S."/>
            <person name="Rokhsar D."/>
            <person name="Schmutz J."/>
            <person name="Weigel D."/>
            <person name="Wright S.I."/>
        </authorList>
    </citation>
    <scope>NUCLEOTIDE SEQUENCE [LARGE SCALE GENOMIC DNA]</scope>
    <source>
        <strain evidence="4">cv. Monte Gargano</strain>
    </source>
</reference>
<name>R0IK77_9BRAS</name>
<gene>
    <name evidence="3" type="ORF">CARUB_v10011243mg</name>
</gene>
<dbReference type="EMBL" id="KB870805">
    <property type="protein sequence ID" value="EOA37388.1"/>
    <property type="molecule type" value="Genomic_DNA"/>
</dbReference>
<feature type="signal peptide" evidence="2">
    <location>
        <begin position="1"/>
        <end position="24"/>
    </location>
</feature>
<evidence type="ECO:0000256" key="2">
    <source>
        <dbReference type="SAM" id="SignalP"/>
    </source>
</evidence>
<dbReference type="AlphaFoldDB" id="R0IK77"/>
<sequence>MKISATTMTIAVCLLLLIAVQTTARPFTEETGEVPSSPSKDPPPPNPSANDNKNVMFIVHDNNYHHTIFP</sequence>
<keyword evidence="4" id="KW-1185">Reference proteome</keyword>
<protein>
    <recommendedName>
        <fullName evidence="5">Dirigent protein</fullName>
    </recommendedName>
</protein>
<feature type="region of interest" description="Disordered" evidence="1">
    <location>
        <begin position="26"/>
        <end position="54"/>
    </location>
</feature>
<feature type="chain" id="PRO_5004343601" description="Dirigent protein" evidence="2">
    <location>
        <begin position="25"/>
        <end position="70"/>
    </location>
</feature>
<accession>R0IK77</accession>
<dbReference type="Proteomes" id="UP000029121">
    <property type="component" value="Unassembled WGS sequence"/>
</dbReference>
<proteinExistence type="predicted"/>